<dbReference type="PANTHER" id="PTHR11471:SF13">
    <property type="entry name" value="TNF FAMILY PROFILE DOMAIN-CONTAINING PROTEIN"/>
    <property type="match status" value="1"/>
</dbReference>
<evidence type="ECO:0000256" key="1">
    <source>
        <dbReference type="ARBA" id="ARBA00004370"/>
    </source>
</evidence>
<evidence type="ECO:0000256" key="4">
    <source>
        <dbReference type="ARBA" id="ARBA00023136"/>
    </source>
</evidence>
<keyword evidence="4" id="KW-0472">Membrane</keyword>
<accession>A0A0B7A2U6</accession>
<proteinExistence type="inferred from homology"/>
<evidence type="ECO:0000259" key="5">
    <source>
        <dbReference type="PROSITE" id="PS50049"/>
    </source>
</evidence>
<keyword evidence="3" id="KW-0202">Cytokine</keyword>
<dbReference type="GO" id="GO:0006955">
    <property type="term" value="P:immune response"/>
    <property type="evidence" value="ECO:0007669"/>
    <property type="project" value="InterPro"/>
</dbReference>
<protein>
    <recommendedName>
        <fullName evidence="5">THD domain-containing protein</fullName>
    </recommendedName>
</protein>
<dbReference type="GO" id="GO:0016020">
    <property type="term" value="C:membrane"/>
    <property type="evidence" value="ECO:0007669"/>
    <property type="project" value="UniProtKB-SubCell"/>
</dbReference>
<dbReference type="InterPro" id="IPR006052">
    <property type="entry name" value="TNF_dom"/>
</dbReference>
<feature type="domain" description="THD" evidence="5">
    <location>
        <begin position="141"/>
        <end position="275"/>
    </location>
</feature>
<reference evidence="6" key="1">
    <citation type="submission" date="2014-12" db="EMBL/GenBank/DDBJ databases">
        <title>Insight into the proteome of Arion vulgaris.</title>
        <authorList>
            <person name="Aradska J."/>
            <person name="Bulat T."/>
            <person name="Smidak R."/>
            <person name="Sarate P."/>
            <person name="Gangsoo J."/>
            <person name="Sialana F."/>
            <person name="Bilban M."/>
            <person name="Lubec G."/>
        </authorList>
    </citation>
    <scope>NUCLEOTIDE SEQUENCE</scope>
    <source>
        <tissue evidence="6">Skin</tissue>
    </source>
</reference>
<dbReference type="PROSITE" id="PS50049">
    <property type="entry name" value="THD_2"/>
    <property type="match status" value="1"/>
</dbReference>
<dbReference type="SUPFAM" id="SSF49842">
    <property type="entry name" value="TNF-like"/>
    <property type="match status" value="1"/>
</dbReference>
<evidence type="ECO:0000313" key="6">
    <source>
        <dbReference type="EMBL" id="CEK75128.1"/>
    </source>
</evidence>
<dbReference type="Gene3D" id="2.60.120.40">
    <property type="match status" value="1"/>
</dbReference>
<evidence type="ECO:0000256" key="3">
    <source>
        <dbReference type="ARBA" id="ARBA00022514"/>
    </source>
</evidence>
<dbReference type="PANTHER" id="PTHR11471">
    <property type="entry name" value="TUMOR NECROSIS FACTOR FAMILY MEMBER"/>
    <property type="match status" value="1"/>
</dbReference>
<gene>
    <name evidence="6" type="primary">ORF94134</name>
</gene>
<dbReference type="GO" id="GO:0005164">
    <property type="term" value="F:tumor necrosis factor receptor binding"/>
    <property type="evidence" value="ECO:0007669"/>
    <property type="project" value="InterPro"/>
</dbReference>
<dbReference type="InterPro" id="IPR008983">
    <property type="entry name" value="Tumour_necrosis_fac-like_dom"/>
</dbReference>
<dbReference type="GO" id="GO:0005615">
    <property type="term" value="C:extracellular space"/>
    <property type="evidence" value="ECO:0007669"/>
    <property type="project" value="UniProtKB-KW"/>
</dbReference>
<sequence>MMSRESTAILAVTAVVAVISLVNFGLILHNHLDHKNLAASDPSESKYRVCVPCKQLPLGAESTAPNKRLSRTYQDGVEHCCAKSQEQISAMLELIHQRQTNATGSVTYDPKHVISGQVSGHKRLLPIDLNQDTVPQFSNEMNVHLALDVSDTYSQREHANNVEAMQSGYHILASGIYYIYSSIQFQLDSSITCRQYNSQTWRQGVIRSRSNQRQDSGVLLTSVHSCCDDCTWDTETSYTGGTFFLQAGDHLHVEVSAMGLISFQAESSYFGLFMLTN</sequence>
<dbReference type="AlphaFoldDB" id="A0A0B7A2U6"/>
<organism evidence="6">
    <name type="scientific">Arion vulgaris</name>
    <dbReference type="NCBI Taxonomy" id="1028688"/>
    <lineage>
        <taxon>Eukaryota</taxon>
        <taxon>Metazoa</taxon>
        <taxon>Spiralia</taxon>
        <taxon>Lophotrochozoa</taxon>
        <taxon>Mollusca</taxon>
        <taxon>Gastropoda</taxon>
        <taxon>Heterobranchia</taxon>
        <taxon>Euthyneura</taxon>
        <taxon>Panpulmonata</taxon>
        <taxon>Eupulmonata</taxon>
        <taxon>Stylommatophora</taxon>
        <taxon>Helicina</taxon>
        <taxon>Arionoidea</taxon>
        <taxon>Arionidae</taxon>
        <taxon>Arion</taxon>
    </lineage>
</organism>
<dbReference type="EMBL" id="HACG01028263">
    <property type="protein sequence ID" value="CEK75128.1"/>
    <property type="molecule type" value="Transcribed_RNA"/>
</dbReference>
<comment type="similarity">
    <text evidence="2">Belongs to the tumor necrosis factor family.</text>
</comment>
<evidence type="ECO:0000256" key="2">
    <source>
        <dbReference type="ARBA" id="ARBA00008670"/>
    </source>
</evidence>
<dbReference type="GO" id="GO:0005125">
    <property type="term" value="F:cytokine activity"/>
    <property type="evidence" value="ECO:0007669"/>
    <property type="project" value="UniProtKB-KW"/>
</dbReference>
<dbReference type="Pfam" id="PF00229">
    <property type="entry name" value="TNF"/>
    <property type="match status" value="1"/>
</dbReference>
<name>A0A0B7A2U6_9EUPU</name>
<comment type="subcellular location">
    <subcellularLocation>
        <location evidence="1">Membrane</location>
    </subcellularLocation>
</comment>